<name>A0A4D7B641_9HYPH</name>
<dbReference type="EMBL" id="CP039690">
    <property type="protein sequence ID" value="QCI69439.1"/>
    <property type="molecule type" value="Genomic_DNA"/>
</dbReference>
<accession>A0A4D7B641</accession>
<sequence length="246" mass="27086">MTQPAIVSRDEWIEARKALLAKEKALTRALDALSAERRTLPWVRVEKSYVFEGPHGRETLADLFAGRSQLIIQHLMFAPGDDQACVGCSFSADHVDGARQHFEHHDVKFTAVSLAPWPKLAAFKERMGWRFHWVSSAGSPFNYDYGVSFTPDQVATGNVGYNYGTSSYAYADLPGVSVFARDAVGDVFHTYSTFTRGVDILLGAHHFLDLTPKGRADQGEGADWVRFHDQYGEAPGTCCHGGTASA</sequence>
<dbReference type="InterPro" id="IPR036249">
    <property type="entry name" value="Thioredoxin-like_sf"/>
</dbReference>
<dbReference type="KEGG" id="pstg:E8M01_26345"/>
<keyword evidence="2" id="KW-1185">Reference proteome</keyword>
<dbReference type="SUPFAM" id="SSF52833">
    <property type="entry name" value="Thioredoxin-like"/>
    <property type="match status" value="1"/>
</dbReference>
<dbReference type="InterPro" id="IPR010296">
    <property type="entry name" value="DUF899_thioredox"/>
</dbReference>
<gene>
    <name evidence="1" type="ORF">E8M01_26345</name>
</gene>
<proteinExistence type="predicted"/>
<dbReference type="AlphaFoldDB" id="A0A4D7B641"/>
<organism evidence="1 2">
    <name type="scientific">Phreatobacter stygius</name>
    <dbReference type="NCBI Taxonomy" id="1940610"/>
    <lineage>
        <taxon>Bacteria</taxon>
        <taxon>Pseudomonadati</taxon>
        <taxon>Pseudomonadota</taxon>
        <taxon>Alphaproteobacteria</taxon>
        <taxon>Hyphomicrobiales</taxon>
        <taxon>Phreatobacteraceae</taxon>
        <taxon>Phreatobacter</taxon>
    </lineage>
</organism>
<dbReference type="Proteomes" id="UP000298781">
    <property type="component" value="Chromosome"/>
</dbReference>
<reference evidence="1 2" key="1">
    <citation type="submission" date="2019-04" db="EMBL/GenBank/DDBJ databases">
        <title>Phreatobacter aquaticus sp. nov.</title>
        <authorList>
            <person name="Choi A."/>
        </authorList>
    </citation>
    <scope>NUCLEOTIDE SEQUENCE [LARGE SCALE GENOMIC DNA]</scope>
    <source>
        <strain evidence="1 2">KCTC 52518</strain>
    </source>
</reference>
<protein>
    <submittedName>
        <fullName evidence="1">DUF899 domain-containing protein</fullName>
    </submittedName>
</protein>
<evidence type="ECO:0000313" key="2">
    <source>
        <dbReference type="Proteomes" id="UP000298781"/>
    </source>
</evidence>
<evidence type="ECO:0000313" key="1">
    <source>
        <dbReference type="EMBL" id="QCI69439.1"/>
    </source>
</evidence>
<dbReference type="Pfam" id="PF05988">
    <property type="entry name" value="DUF899"/>
    <property type="match status" value="1"/>
</dbReference>
<dbReference type="OrthoDB" id="7331188at2"/>